<dbReference type="GeneID" id="75212875"/>
<keyword evidence="4" id="KW-1185">Reference proteome</keyword>
<keyword evidence="2" id="KW-0472">Membrane</keyword>
<dbReference type="RefSeq" id="WP_146030719.1">
    <property type="nucleotide sequence ID" value="NZ_CP065720.1"/>
</dbReference>
<gene>
    <name evidence="3" type="ORF">I6G34_06155</name>
</gene>
<sequence length="460" mass="52017">MSDFEQNQKNIDGLSKLGVPVVSAPPQVNLEYMRIGGKQSSLVNAQRGINTALQNGKISIKFSEPIWIYDLTVWIKEEDKSKARQLTNHVSVRLVYARGGEREIPLNVFERYLDCYPKDFLIEIEIKFFDIKRTIFSKPPACEKIQITGLNADDFSEFCTNTASTLEIANTFSNTKIKLLGELKELNNQISESDTAALEKNKELAEVISDLERNREKLSHSEIELSRSEAKVGVLNKQSADLEQRLRENERLNQHLIENIQDNREELQALLANKNVFMEEFSAYVEQGKGNINSYFWVGGALLLVVAFCLWRLVASAVALSNDPAILETVSAFDLFVSRLPLAFLLGSVMIICLRILFVLLSKVFEIHQERLLLAKLSILAKDNSFFSANGLDIAGELIYNKRVSLKMELLKEFLAGNYRGAVEKESEIKNSFQKFKDDFIKAKAAEAKVDEASDELNTK</sequence>
<keyword evidence="2" id="KW-1133">Transmembrane helix</keyword>
<evidence type="ECO:0000313" key="4">
    <source>
        <dbReference type="Proteomes" id="UP000595058"/>
    </source>
</evidence>
<dbReference type="EMBL" id="CP065720">
    <property type="protein sequence ID" value="QPT18943.1"/>
    <property type="molecule type" value="Genomic_DNA"/>
</dbReference>
<organism evidence="3 4">
    <name type="scientific">Stutzerimonas frequens</name>
    <dbReference type="NCBI Taxonomy" id="2968969"/>
    <lineage>
        <taxon>Bacteria</taxon>
        <taxon>Pseudomonadati</taxon>
        <taxon>Pseudomonadota</taxon>
        <taxon>Gammaproteobacteria</taxon>
        <taxon>Pseudomonadales</taxon>
        <taxon>Pseudomonadaceae</taxon>
        <taxon>Stutzerimonas</taxon>
    </lineage>
</organism>
<accession>A0ABX6XY13</accession>
<protein>
    <submittedName>
        <fullName evidence="3">Uncharacterized protein</fullName>
    </submittedName>
</protein>
<keyword evidence="1" id="KW-0175">Coiled coil</keyword>
<keyword evidence="2" id="KW-0812">Transmembrane</keyword>
<name>A0ABX6XY13_9GAMM</name>
<evidence type="ECO:0000256" key="1">
    <source>
        <dbReference type="SAM" id="Coils"/>
    </source>
</evidence>
<evidence type="ECO:0000256" key="2">
    <source>
        <dbReference type="SAM" id="Phobius"/>
    </source>
</evidence>
<feature type="transmembrane region" description="Helical" evidence="2">
    <location>
        <begin position="295"/>
        <end position="320"/>
    </location>
</feature>
<feature type="coiled-coil region" evidence="1">
    <location>
        <begin position="183"/>
        <end position="280"/>
    </location>
</feature>
<dbReference type="Proteomes" id="UP000595058">
    <property type="component" value="Chromosome"/>
</dbReference>
<evidence type="ECO:0000313" key="3">
    <source>
        <dbReference type="EMBL" id="QPT18943.1"/>
    </source>
</evidence>
<proteinExistence type="predicted"/>
<feature type="transmembrane region" description="Helical" evidence="2">
    <location>
        <begin position="340"/>
        <end position="361"/>
    </location>
</feature>
<reference evidence="3 4" key="1">
    <citation type="submission" date="2020-12" db="EMBL/GenBank/DDBJ databases">
        <title>FDA dAtabase for Regulatory Grade micrObial Sequences (FDA-ARGOS): Supporting development and validation of Infectious Disease Dx tests.</title>
        <authorList>
            <person name="Sproer C."/>
            <person name="Gronow S."/>
            <person name="Severitt S."/>
            <person name="Schroder I."/>
            <person name="Tallon L."/>
            <person name="Sadzewicz L."/>
            <person name="Zhao X."/>
            <person name="Boylan J."/>
            <person name="Ott S."/>
            <person name="Bowen H."/>
            <person name="Vavikolanu K."/>
            <person name="Mehta A."/>
            <person name="Aluvathingal J."/>
            <person name="Nadendla S."/>
            <person name="Lowell S."/>
            <person name="Myers T."/>
            <person name="Yan Y."/>
            <person name="Sichtig H."/>
        </authorList>
    </citation>
    <scope>NUCLEOTIDE SEQUENCE [LARGE SCALE GENOMIC DNA]</scope>
    <source>
        <strain evidence="3 4">FDAARGOS_877</strain>
    </source>
</reference>